<dbReference type="EMBL" id="JAWRVE010000044">
    <property type="protein sequence ID" value="KAL1868744.1"/>
    <property type="molecule type" value="Genomic_DNA"/>
</dbReference>
<protein>
    <submittedName>
        <fullName evidence="1">Alcohol acetyltransferase</fullName>
    </submittedName>
</protein>
<reference evidence="1 2" key="1">
    <citation type="journal article" date="2024" name="IMA Fungus">
        <title>IMA Genome - F19 : A genome assembly and annotation guide to empower mycologists, including annotated draft genome sequences of Ceratocystis pirilliformis, Diaporthe australafricana, Fusarium ophioides, Paecilomyces lecythidis, and Sporothrix stenoceras.</title>
        <authorList>
            <person name="Aylward J."/>
            <person name="Wilson A.M."/>
            <person name="Visagie C.M."/>
            <person name="Spraker J."/>
            <person name="Barnes I."/>
            <person name="Buitendag C."/>
            <person name="Ceriani C."/>
            <person name="Del Mar Angel L."/>
            <person name="du Plessis D."/>
            <person name="Fuchs T."/>
            <person name="Gasser K."/>
            <person name="Kramer D."/>
            <person name="Li W."/>
            <person name="Munsamy K."/>
            <person name="Piso A."/>
            <person name="Price J.L."/>
            <person name="Sonnekus B."/>
            <person name="Thomas C."/>
            <person name="van der Nest A."/>
            <person name="van Dijk A."/>
            <person name="van Heerden A."/>
            <person name="van Vuuren N."/>
            <person name="Yilmaz N."/>
            <person name="Duong T.A."/>
            <person name="van der Merwe N.A."/>
            <person name="Wingfield M.J."/>
            <person name="Wingfield B.D."/>
        </authorList>
    </citation>
    <scope>NUCLEOTIDE SEQUENCE [LARGE SCALE GENOMIC DNA]</scope>
    <source>
        <strain evidence="1 2">CMW 18300</strain>
    </source>
</reference>
<evidence type="ECO:0000313" key="1">
    <source>
        <dbReference type="EMBL" id="KAL1868744.1"/>
    </source>
</evidence>
<comment type="caution">
    <text evidence="1">The sequence shown here is derived from an EMBL/GenBank/DDBJ whole genome shotgun (WGS) entry which is preliminary data.</text>
</comment>
<dbReference type="InterPro" id="IPR010828">
    <property type="entry name" value="Atf2/Sli1-like"/>
</dbReference>
<sequence length="498" mass="55270">MEPVVVRQCGTIEQWSTSRHAFGIYTGIANSCQYVIADHRLQGRPAETIVEEALSRLILRLGGLRVGIIKENTNQASFVGVKSMNLKDFIEWKTVAASSQAQYDAQVLEMTKDRLEQLWPDTANRPPWKLLVVQNNALAPGKVVLDMVFATHHALSDGKSTMVFHTGLLHELNSCSAPPAELKSHILSFDQPPSLAPPQQELIQFNISWAFFLKTLWNEFGPSWLKSTPPIEPWRGKAITLEAHRLKLRLMTIKPEVVTDLVTACRAHGATLTAIIHVLVLVSVTRHVPAEVARAFSSETPIGLLPWAKPSPVVNIDLQAMLSVLNTSANKVWDADTVADLRRRLREADEGLEEHFIWPLAATWRAETKTKIASLPNDDVCGLMDYVTDWQKRWQEKIGTQRDATWEVSNIGLIKGSSNEGQGAWAIQRSFFAQPAFLAGPAFGVNVTGVEGAGVTLTLNWQDGVIDDAIVDGVVEDLSAWLEEFRLKGKFRIIATLK</sequence>
<evidence type="ECO:0000313" key="2">
    <source>
        <dbReference type="Proteomes" id="UP001583177"/>
    </source>
</evidence>
<dbReference type="SUPFAM" id="SSF52777">
    <property type="entry name" value="CoA-dependent acyltransferases"/>
    <property type="match status" value="1"/>
</dbReference>
<keyword evidence="2" id="KW-1185">Reference proteome</keyword>
<dbReference type="PANTHER" id="PTHR28037">
    <property type="entry name" value="ALCOHOL O-ACETYLTRANSFERASE 1-RELATED"/>
    <property type="match status" value="1"/>
</dbReference>
<dbReference type="InterPro" id="IPR052058">
    <property type="entry name" value="Alcohol_O-acetyltransferase"/>
</dbReference>
<dbReference type="Pfam" id="PF07247">
    <property type="entry name" value="AATase"/>
    <property type="match status" value="2"/>
</dbReference>
<dbReference type="Proteomes" id="UP001583177">
    <property type="component" value="Unassembled WGS sequence"/>
</dbReference>
<dbReference type="InterPro" id="IPR023213">
    <property type="entry name" value="CAT-like_dom_sf"/>
</dbReference>
<gene>
    <name evidence="1" type="primary">ATF1_3</name>
    <name evidence="1" type="ORF">Daus18300_005878</name>
</gene>
<organism evidence="1 2">
    <name type="scientific">Diaporthe australafricana</name>
    <dbReference type="NCBI Taxonomy" id="127596"/>
    <lineage>
        <taxon>Eukaryota</taxon>
        <taxon>Fungi</taxon>
        <taxon>Dikarya</taxon>
        <taxon>Ascomycota</taxon>
        <taxon>Pezizomycotina</taxon>
        <taxon>Sordariomycetes</taxon>
        <taxon>Sordariomycetidae</taxon>
        <taxon>Diaporthales</taxon>
        <taxon>Diaporthaceae</taxon>
        <taxon>Diaporthe</taxon>
    </lineage>
</organism>
<dbReference type="Gene3D" id="3.30.559.30">
    <property type="entry name" value="Nonribosomal peptide synthetase, condensation domain"/>
    <property type="match status" value="1"/>
</dbReference>
<dbReference type="Gene3D" id="3.30.559.10">
    <property type="entry name" value="Chloramphenicol acetyltransferase-like domain"/>
    <property type="match status" value="1"/>
</dbReference>
<name>A0ABR3WZI4_9PEZI</name>
<accession>A0ABR3WZI4</accession>
<proteinExistence type="predicted"/>
<dbReference type="PANTHER" id="PTHR28037:SF1">
    <property type="entry name" value="ALCOHOL O-ACETYLTRANSFERASE 1-RELATED"/>
    <property type="match status" value="1"/>
</dbReference>